<dbReference type="InterPro" id="IPR037066">
    <property type="entry name" value="Plug_dom_sf"/>
</dbReference>
<evidence type="ECO:0000256" key="1">
    <source>
        <dbReference type="ARBA" id="ARBA00004571"/>
    </source>
</evidence>
<protein>
    <recommendedName>
        <fullName evidence="21">TonB-dependent siderophore receptor</fullName>
    </recommendedName>
</protein>
<keyword evidence="12" id="KW-0675">Receptor</keyword>
<evidence type="ECO:0000256" key="16">
    <source>
        <dbReference type="SAM" id="SignalP"/>
    </source>
</evidence>
<evidence type="ECO:0000313" key="19">
    <source>
        <dbReference type="EMBL" id="OSI18567.1"/>
    </source>
</evidence>
<evidence type="ECO:0000256" key="10">
    <source>
        <dbReference type="ARBA" id="ARBA00023077"/>
    </source>
</evidence>
<evidence type="ECO:0000313" key="20">
    <source>
        <dbReference type="Proteomes" id="UP000193118"/>
    </source>
</evidence>
<keyword evidence="5" id="KW-0410">Iron transport</keyword>
<evidence type="ECO:0000256" key="5">
    <source>
        <dbReference type="ARBA" id="ARBA00022496"/>
    </source>
</evidence>
<feature type="domain" description="TonB-dependent receptor plug" evidence="18">
    <location>
        <begin position="63"/>
        <end position="165"/>
    </location>
</feature>
<comment type="caution">
    <text evidence="19">The sequence shown here is derived from an EMBL/GenBank/DDBJ whole genome shotgun (WGS) entry which is preliminary data.</text>
</comment>
<feature type="domain" description="TonB-dependent receptor-like beta-barrel" evidence="17">
    <location>
        <begin position="239"/>
        <end position="676"/>
    </location>
</feature>
<evidence type="ECO:0000256" key="14">
    <source>
        <dbReference type="PROSITE-ProRule" id="PRU01360"/>
    </source>
</evidence>
<comment type="similarity">
    <text evidence="2 14 15">Belongs to the TonB-dependent receptor family.</text>
</comment>
<keyword evidence="20" id="KW-1185">Reference proteome</keyword>
<dbReference type="InterPro" id="IPR012910">
    <property type="entry name" value="Plug_dom"/>
</dbReference>
<dbReference type="InterPro" id="IPR036942">
    <property type="entry name" value="Beta-barrel_TonB_sf"/>
</dbReference>
<keyword evidence="3 14" id="KW-0813">Transport</keyword>
<dbReference type="PROSITE" id="PS52016">
    <property type="entry name" value="TONB_DEPENDENT_REC_3"/>
    <property type="match status" value="1"/>
</dbReference>
<evidence type="ECO:0000256" key="2">
    <source>
        <dbReference type="ARBA" id="ARBA00009810"/>
    </source>
</evidence>
<dbReference type="Pfam" id="PF07715">
    <property type="entry name" value="Plug"/>
    <property type="match status" value="1"/>
</dbReference>
<dbReference type="Pfam" id="PF00593">
    <property type="entry name" value="TonB_dep_Rec_b-barrel"/>
    <property type="match status" value="1"/>
</dbReference>
<evidence type="ECO:0000256" key="13">
    <source>
        <dbReference type="ARBA" id="ARBA00023237"/>
    </source>
</evidence>
<organism evidence="19 20">
    <name type="scientific">Neisseria dentiae</name>
    <dbReference type="NCBI Taxonomy" id="194197"/>
    <lineage>
        <taxon>Bacteria</taxon>
        <taxon>Pseudomonadati</taxon>
        <taxon>Pseudomonadota</taxon>
        <taxon>Betaproteobacteria</taxon>
        <taxon>Neisseriales</taxon>
        <taxon>Neisseriaceae</taxon>
        <taxon>Neisseria</taxon>
    </lineage>
</organism>
<evidence type="ECO:0000256" key="11">
    <source>
        <dbReference type="ARBA" id="ARBA00023136"/>
    </source>
</evidence>
<comment type="subcellular location">
    <subcellularLocation>
        <location evidence="1 14">Cell outer membrane</location>
        <topology evidence="1 14">Multi-pass membrane protein</topology>
    </subcellularLocation>
</comment>
<dbReference type="CDD" id="cd01347">
    <property type="entry name" value="ligand_gated_channel"/>
    <property type="match status" value="1"/>
</dbReference>
<evidence type="ECO:0008006" key="21">
    <source>
        <dbReference type="Google" id="ProtNLM"/>
    </source>
</evidence>
<evidence type="ECO:0000259" key="18">
    <source>
        <dbReference type="Pfam" id="PF07715"/>
    </source>
</evidence>
<dbReference type="PANTHER" id="PTHR32552:SF68">
    <property type="entry name" value="FERRICHROME OUTER MEMBRANE TRANSPORTER_PHAGE RECEPTOR"/>
    <property type="match status" value="1"/>
</dbReference>
<evidence type="ECO:0000259" key="17">
    <source>
        <dbReference type="Pfam" id="PF00593"/>
    </source>
</evidence>
<dbReference type="STRING" id="194197.BWD09_02015"/>
<dbReference type="NCBIfam" id="TIGR01783">
    <property type="entry name" value="TonB-siderophor"/>
    <property type="match status" value="1"/>
</dbReference>
<dbReference type="Gene3D" id="2.170.130.10">
    <property type="entry name" value="TonB-dependent receptor, plug domain"/>
    <property type="match status" value="1"/>
</dbReference>
<evidence type="ECO:0000256" key="9">
    <source>
        <dbReference type="ARBA" id="ARBA00023065"/>
    </source>
</evidence>
<sequence>MKTSRLIFRLAPLPALFAAAFASAAEQTELETINVYGTRNAARYEYVTDSAQTRTAAKTDGSLMDVPQSSSTVTRRHLDEREPQDIAETLAYTSGVSGGYRGENTHIEMSVRGIGGKSNGGGQPTFWDGLRYGASLEINPYIIDRIDILKGPASMLYGQSNPGGIVNLITKQATGSNESEIVLKTGSGNRAEIGLDIDKEWNEQLAYRLVGNAKQVDWQAGKQTRQRSLTLAPSLMWRPTERTKLVLKGLYERQPEAGDRNFLISDGTLFPVDGQRIPLDFFSGDPNYHDLNNTKNQIGYELEHKFNDNLSLQQNLRYGAYNNYLKSLVVWNPLGGSNIRRMARIFDENWHEFQADTRLVWKTGSDALRHTVLFGADYQDSRSALKSYLGDAPPIDWRNPVYGVAVDTPALSGDEKSRIRQTGLYLQDQLEWGNWRFLLGGRYDMADTSQEDMFRATSNSNSDNKFTWRAGAVYRFSDGLSAYANYATSFLPEAGIAADGGSLKPTTANQAEVGVKYQPTPRVLLTGALFNINQSNLSVYDPVSWQKTQVGKVRTRGAEIEVQGDITPQWGVSGSYTYLDKKVREDSNPALVGTTQWGVPKHTASLWLDYRFGSQSPLKGLSIGTGLRYTGKTWGDNANTFRVPAYTVWDMKLAYKPGTAIPALKGTQLQLNVQNLAGKQYVASCANHASCFYGKGRVWTLSGSYRW</sequence>
<accession>A0A1X3DGI9</accession>
<dbReference type="RefSeq" id="WP_085365067.1">
    <property type="nucleotide sequence ID" value="NZ_CAUJPZ010000001.1"/>
</dbReference>
<keyword evidence="7 16" id="KW-0732">Signal</keyword>
<dbReference type="AlphaFoldDB" id="A0A1X3DGI9"/>
<feature type="chain" id="PRO_5012371872" description="TonB-dependent siderophore receptor" evidence="16">
    <location>
        <begin position="25"/>
        <end position="707"/>
    </location>
</feature>
<proteinExistence type="inferred from homology"/>
<keyword evidence="8" id="KW-0408">Iron</keyword>
<keyword evidence="10 15" id="KW-0798">TonB box</keyword>
<dbReference type="InterPro" id="IPR000531">
    <property type="entry name" value="Beta-barrel_TonB"/>
</dbReference>
<dbReference type="GO" id="GO:0015344">
    <property type="term" value="F:siderophore uptake transmembrane transporter activity"/>
    <property type="evidence" value="ECO:0007669"/>
    <property type="project" value="TreeGrafter"/>
</dbReference>
<evidence type="ECO:0000256" key="6">
    <source>
        <dbReference type="ARBA" id="ARBA00022692"/>
    </source>
</evidence>
<evidence type="ECO:0000256" key="3">
    <source>
        <dbReference type="ARBA" id="ARBA00022448"/>
    </source>
</evidence>
<evidence type="ECO:0000256" key="8">
    <source>
        <dbReference type="ARBA" id="ARBA00023004"/>
    </source>
</evidence>
<dbReference type="GO" id="GO:0015891">
    <property type="term" value="P:siderophore transport"/>
    <property type="evidence" value="ECO:0007669"/>
    <property type="project" value="InterPro"/>
</dbReference>
<keyword evidence="6 14" id="KW-0812">Transmembrane</keyword>
<keyword evidence="9" id="KW-0406">Ion transport</keyword>
<name>A0A1X3DGI9_9NEIS</name>
<dbReference type="SUPFAM" id="SSF56935">
    <property type="entry name" value="Porins"/>
    <property type="match status" value="1"/>
</dbReference>
<dbReference type="PANTHER" id="PTHR32552">
    <property type="entry name" value="FERRICHROME IRON RECEPTOR-RELATED"/>
    <property type="match status" value="1"/>
</dbReference>
<keyword evidence="11 14" id="KW-0472">Membrane</keyword>
<dbReference type="EMBL" id="MTBO01000002">
    <property type="protein sequence ID" value="OSI18567.1"/>
    <property type="molecule type" value="Genomic_DNA"/>
</dbReference>
<evidence type="ECO:0000256" key="15">
    <source>
        <dbReference type="RuleBase" id="RU003357"/>
    </source>
</evidence>
<evidence type="ECO:0000256" key="12">
    <source>
        <dbReference type="ARBA" id="ARBA00023170"/>
    </source>
</evidence>
<dbReference type="GO" id="GO:0009279">
    <property type="term" value="C:cell outer membrane"/>
    <property type="evidence" value="ECO:0007669"/>
    <property type="project" value="UniProtKB-SubCell"/>
</dbReference>
<dbReference type="GeneID" id="94579860"/>
<keyword evidence="4 14" id="KW-1134">Transmembrane beta strand</keyword>
<gene>
    <name evidence="19" type="ORF">BWD09_02015</name>
</gene>
<reference evidence="20" key="1">
    <citation type="submission" date="2017-01" db="EMBL/GenBank/DDBJ databases">
        <authorList>
            <person name="Wolfgang W.J."/>
            <person name="Cole J."/>
            <person name="Wroblewski D."/>
            <person name="Mcginnis J."/>
            <person name="Musser K.A."/>
        </authorList>
    </citation>
    <scope>NUCLEOTIDE SEQUENCE [LARGE SCALE GENOMIC DNA]</scope>
    <source>
        <strain evidence="20">DSM 19151</strain>
    </source>
</reference>
<dbReference type="InterPro" id="IPR010105">
    <property type="entry name" value="TonB_sidphr_rcpt"/>
</dbReference>
<evidence type="ECO:0000256" key="7">
    <source>
        <dbReference type="ARBA" id="ARBA00022729"/>
    </source>
</evidence>
<keyword evidence="13 14" id="KW-0998">Cell outer membrane</keyword>
<dbReference type="GO" id="GO:0038023">
    <property type="term" value="F:signaling receptor activity"/>
    <property type="evidence" value="ECO:0007669"/>
    <property type="project" value="InterPro"/>
</dbReference>
<dbReference type="Proteomes" id="UP000193118">
    <property type="component" value="Unassembled WGS sequence"/>
</dbReference>
<dbReference type="InterPro" id="IPR039426">
    <property type="entry name" value="TonB-dep_rcpt-like"/>
</dbReference>
<evidence type="ECO:0000256" key="4">
    <source>
        <dbReference type="ARBA" id="ARBA00022452"/>
    </source>
</evidence>
<dbReference type="Gene3D" id="2.40.170.20">
    <property type="entry name" value="TonB-dependent receptor, beta-barrel domain"/>
    <property type="match status" value="1"/>
</dbReference>
<feature type="signal peptide" evidence="16">
    <location>
        <begin position="1"/>
        <end position="24"/>
    </location>
</feature>